<dbReference type="PANTHER" id="PTHR35272">
    <property type="entry name" value="THIOL:DISULFIDE INTERCHANGE PROTEIN DSBC-RELATED"/>
    <property type="match status" value="1"/>
</dbReference>
<dbReference type="InterPro" id="IPR036249">
    <property type="entry name" value="Thioredoxin-like_sf"/>
</dbReference>
<accession>A0ABT2ZIZ6</accession>
<sequence>MKLAPLALAALLATPATAFDISAMSEAEREAFRAEIRAYLLDNPEVLTEAIEVLQTRQAEEAAMQDLNLVKANADDIFSDGHSYVGGNPDGDITVVEFIDYRCGYCRKAHAEVAELIQSDGDIRYIVKEFPILGEQSVIAARFAIATLQVAGSEAYAKVNAGFYESFRGDVSIETLTAFADSFDIDAEPIIAHMDAPEVTKVIEENHLLAQRMQISGTPTFVMGNQMLRGYAPLNEMQAIVAGERG</sequence>
<feature type="signal peptide" evidence="2">
    <location>
        <begin position="1"/>
        <end position="18"/>
    </location>
</feature>
<protein>
    <submittedName>
        <fullName evidence="4">DsbA family protein</fullName>
    </submittedName>
</protein>
<organism evidence="4 5">
    <name type="scientific">Albidovulum litorale</name>
    <dbReference type="NCBI Taxonomy" id="2984134"/>
    <lineage>
        <taxon>Bacteria</taxon>
        <taxon>Pseudomonadati</taxon>
        <taxon>Pseudomonadota</taxon>
        <taxon>Alphaproteobacteria</taxon>
        <taxon>Rhodobacterales</taxon>
        <taxon>Paracoccaceae</taxon>
        <taxon>Albidovulum</taxon>
    </lineage>
</organism>
<reference evidence="4 5" key="1">
    <citation type="submission" date="2022-10" db="EMBL/GenBank/DDBJ databases">
        <title>Defluviimonas sp. nov., isolated from ocean surface sediments.</title>
        <authorList>
            <person name="He W."/>
            <person name="Wang L."/>
            <person name="Zhang D.-F."/>
        </authorList>
    </citation>
    <scope>NUCLEOTIDE SEQUENCE [LARGE SCALE GENOMIC DNA]</scope>
    <source>
        <strain evidence="4 5">WL0050</strain>
    </source>
</reference>
<dbReference type="Proteomes" id="UP001652564">
    <property type="component" value="Unassembled WGS sequence"/>
</dbReference>
<dbReference type="InterPro" id="IPR013766">
    <property type="entry name" value="Thioredoxin_domain"/>
</dbReference>
<dbReference type="SUPFAM" id="SSF52833">
    <property type="entry name" value="Thioredoxin-like"/>
    <property type="match status" value="1"/>
</dbReference>
<feature type="domain" description="Thioredoxin" evidence="3">
    <location>
        <begin position="53"/>
        <end position="246"/>
    </location>
</feature>
<dbReference type="Gene3D" id="3.40.30.10">
    <property type="entry name" value="Glutaredoxin"/>
    <property type="match status" value="1"/>
</dbReference>
<evidence type="ECO:0000259" key="3">
    <source>
        <dbReference type="PROSITE" id="PS51352"/>
    </source>
</evidence>
<keyword evidence="5" id="KW-1185">Reference proteome</keyword>
<dbReference type="Pfam" id="PF18312">
    <property type="entry name" value="ScsC_N"/>
    <property type="match status" value="1"/>
</dbReference>
<feature type="chain" id="PRO_5047136533" evidence="2">
    <location>
        <begin position="19"/>
        <end position="246"/>
    </location>
</feature>
<dbReference type="InterPro" id="IPR041205">
    <property type="entry name" value="ScsC_N"/>
</dbReference>
<comment type="caution">
    <text evidence="4">The sequence shown here is derived from an EMBL/GenBank/DDBJ whole genome shotgun (WGS) entry which is preliminary data.</text>
</comment>
<comment type="function">
    <text evidence="1">May be required for disulfide bond formation in some proteins.</text>
</comment>
<name>A0ABT2ZIZ6_9RHOB</name>
<dbReference type="CDD" id="cd03023">
    <property type="entry name" value="DsbA_Com1_like"/>
    <property type="match status" value="1"/>
</dbReference>
<evidence type="ECO:0000256" key="2">
    <source>
        <dbReference type="SAM" id="SignalP"/>
    </source>
</evidence>
<dbReference type="Pfam" id="PF13462">
    <property type="entry name" value="Thioredoxin_4"/>
    <property type="match status" value="1"/>
</dbReference>
<gene>
    <name evidence="4" type="ORF">OEZ71_02080</name>
</gene>
<dbReference type="InterPro" id="IPR012336">
    <property type="entry name" value="Thioredoxin-like_fold"/>
</dbReference>
<evidence type="ECO:0000313" key="5">
    <source>
        <dbReference type="Proteomes" id="UP001652564"/>
    </source>
</evidence>
<evidence type="ECO:0000256" key="1">
    <source>
        <dbReference type="ARBA" id="ARBA00003565"/>
    </source>
</evidence>
<dbReference type="InterPro" id="IPR051470">
    <property type="entry name" value="Thiol:disulfide_interchange"/>
</dbReference>
<keyword evidence="2" id="KW-0732">Signal</keyword>
<dbReference type="EMBL" id="JAOWKZ010000001">
    <property type="protein sequence ID" value="MCV2871077.1"/>
    <property type="molecule type" value="Genomic_DNA"/>
</dbReference>
<dbReference type="PROSITE" id="PS51352">
    <property type="entry name" value="THIOREDOXIN_2"/>
    <property type="match status" value="1"/>
</dbReference>
<dbReference type="RefSeq" id="WP_263738268.1">
    <property type="nucleotide sequence ID" value="NZ_JAOWKZ010000001.1"/>
</dbReference>
<proteinExistence type="predicted"/>
<evidence type="ECO:0000313" key="4">
    <source>
        <dbReference type="EMBL" id="MCV2871077.1"/>
    </source>
</evidence>
<dbReference type="PANTHER" id="PTHR35272:SF3">
    <property type="entry name" value="THIOL:DISULFIDE INTERCHANGE PROTEIN DSBC"/>
    <property type="match status" value="1"/>
</dbReference>